<evidence type="ECO:0000313" key="2">
    <source>
        <dbReference type="Proteomes" id="UP000834106"/>
    </source>
</evidence>
<dbReference type="PANTHER" id="PTHR47303">
    <property type="match status" value="1"/>
</dbReference>
<reference evidence="1" key="1">
    <citation type="submission" date="2023-05" db="EMBL/GenBank/DDBJ databases">
        <authorList>
            <person name="Huff M."/>
        </authorList>
    </citation>
    <scope>NUCLEOTIDE SEQUENCE</scope>
</reference>
<gene>
    <name evidence="1" type="ORF">FPE_LOCUS14011</name>
</gene>
<dbReference type="SUPFAM" id="SSF48403">
    <property type="entry name" value="Ankyrin repeat"/>
    <property type="match status" value="1"/>
</dbReference>
<dbReference type="EMBL" id="OU503043">
    <property type="protein sequence ID" value="CAI9766581.1"/>
    <property type="molecule type" value="Genomic_DNA"/>
</dbReference>
<evidence type="ECO:0000313" key="1">
    <source>
        <dbReference type="EMBL" id="CAI9766581.1"/>
    </source>
</evidence>
<proteinExistence type="predicted"/>
<protein>
    <submittedName>
        <fullName evidence="1">Uncharacterized protein</fullName>
    </submittedName>
</protein>
<accession>A0AAD1ZEH0</accession>
<dbReference type="Proteomes" id="UP000834106">
    <property type="component" value="Chromosome 8"/>
</dbReference>
<dbReference type="Pfam" id="PF12796">
    <property type="entry name" value="Ank_2"/>
    <property type="match status" value="1"/>
</dbReference>
<dbReference type="InterPro" id="IPR002110">
    <property type="entry name" value="Ankyrin_rpt"/>
</dbReference>
<dbReference type="InterPro" id="IPR036770">
    <property type="entry name" value="Ankyrin_rpt-contain_sf"/>
</dbReference>
<organism evidence="1 2">
    <name type="scientific">Fraxinus pennsylvanica</name>
    <dbReference type="NCBI Taxonomy" id="56036"/>
    <lineage>
        <taxon>Eukaryota</taxon>
        <taxon>Viridiplantae</taxon>
        <taxon>Streptophyta</taxon>
        <taxon>Embryophyta</taxon>
        <taxon>Tracheophyta</taxon>
        <taxon>Spermatophyta</taxon>
        <taxon>Magnoliopsida</taxon>
        <taxon>eudicotyledons</taxon>
        <taxon>Gunneridae</taxon>
        <taxon>Pentapetalae</taxon>
        <taxon>asterids</taxon>
        <taxon>lamiids</taxon>
        <taxon>Lamiales</taxon>
        <taxon>Oleaceae</taxon>
        <taxon>Oleeae</taxon>
        <taxon>Fraxinus</taxon>
    </lineage>
</organism>
<dbReference type="SMART" id="SM00248">
    <property type="entry name" value="ANK"/>
    <property type="match status" value="2"/>
</dbReference>
<sequence>MKAVEDGNLEKDLYQALIIGKWENIESMIREHPNEVFKARLNENGDTMLLSAVNEANKGLVNRLVDKIAPDLLAETDDFGNTALHLAAKVGLVEDAKILVKKDPKLLNCENKDGLLPIHSVLKGDV</sequence>
<dbReference type="PANTHER" id="PTHR47303:SF1">
    <property type="entry name" value="NF-KAPPA-B INHIBITOR BETA"/>
    <property type="match status" value="1"/>
</dbReference>
<dbReference type="AlphaFoldDB" id="A0AAD1ZEH0"/>
<dbReference type="Gene3D" id="1.25.40.20">
    <property type="entry name" value="Ankyrin repeat-containing domain"/>
    <property type="match status" value="1"/>
</dbReference>
<name>A0AAD1ZEH0_9LAMI</name>
<keyword evidence="2" id="KW-1185">Reference proteome</keyword>